<feature type="region of interest" description="Disordered" evidence="1">
    <location>
        <begin position="153"/>
        <end position="175"/>
    </location>
</feature>
<accession>A0A165XYS5</accession>
<evidence type="ECO:0000313" key="2">
    <source>
        <dbReference type="EMBL" id="KZP09028.1"/>
    </source>
</evidence>
<keyword evidence="3" id="KW-1185">Reference proteome</keyword>
<dbReference type="AlphaFoldDB" id="A0A165XYS5"/>
<dbReference type="Proteomes" id="UP000076532">
    <property type="component" value="Unassembled WGS sequence"/>
</dbReference>
<proteinExistence type="predicted"/>
<name>A0A165XYS5_9AGAM</name>
<sequence length="175" mass="19580">MFSYPPAARILTCLHGQAGPLFIHPVFYHLPKLFYDHWLCSTSSCKSESLCASSHPQRPLLCGYVCTFVMLHFVKRELEALLSPLTLSPSDHRFSHGTTPFHNVFKKKRLIAQTPTQLGAFRSAPVSMLKPRALNVASRGQFPCGLLDRKPSNSRAYNMPPSDNVQNSAPNELQN</sequence>
<dbReference type="OrthoDB" id="540503at2759"/>
<evidence type="ECO:0000256" key="1">
    <source>
        <dbReference type="SAM" id="MobiDB-lite"/>
    </source>
</evidence>
<dbReference type="EMBL" id="KV417709">
    <property type="protein sequence ID" value="KZP09028.1"/>
    <property type="molecule type" value="Genomic_DNA"/>
</dbReference>
<organism evidence="2 3">
    <name type="scientific">Athelia psychrophila</name>
    <dbReference type="NCBI Taxonomy" id="1759441"/>
    <lineage>
        <taxon>Eukaryota</taxon>
        <taxon>Fungi</taxon>
        <taxon>Dikarya</taxon>
        <taxon>Basidiomycota</taxon>
        <taxon>Agaricomycotina</taxon>
        <taxon>Agaricomycetes</taxon>
        <taxon>Agaricomycetidae</taxon>
        <taxon>Atheliales</taxon>
        <taxon>Atheliaceae</taxon>
        <taxon>Athelia</taxon>
    </lineage>
</organism>
<dbReference type="STRING" id="436010.A0A165XYS5"/>
<evidence type="ECO:0000313" key="3">
    <source>
        <dbReference type="Proteomes" id="UP000076532"/>
    </source>
</evidence>
<protein>
    <submittedName>
        <fullName evidence="2">Uncharacterized protein</fullName>
    </submittedName>
</protein>
<reference evidence="2 3" key="1">
    <citation type="journal article" date="2016" name="Mol. Biol. Evol.">
        <title>Comparative Genomics of Early-Diverging Mushroom-Forming Fungi Provides Insights into the Origins of Lignocellulose Decay Capabilities.</title>
        <authorList>
            <person name="Nagy L.G."/>
            <person name="Riley R."/>
            <person name="Tritt A."/>
            <person name="Adam C."/>
            <person name="Daum C."/>
            <person name="Floudas D."/>
            <person name="Sun H."/>
            <person name="Yadav J.S."/>
            <person name="Pangilinan J."/>
            <person name="Larsson K.H."/>
            <person name="Matsuura K."/>
            <person name="Barry K."/>
            <person name="Labutti K."/>
            <person name="Kuo R."/>
            <person name="Ohm R.A."/>
            <person name="Bhattacharya S.S."/>
            <person name="Shirouzu T."/>
            <person name="Yoshinaga Y."/>
            <person name="Martin F.M."/>
            <person name="Grigoriev I.V."/>
            <person name="Hibbett D.S."/>
        </authorList>
    </citation>
    <scope>NUCLEOTIDE SEQUENCE [LARGE SCALE GENOMIC DNA]</scope>
    <source>
        <strain evidence="2 3">CBS 109695</strain>
    </source>
</reference>
<gene>
    <name evidence="2" type="ORF">FIBSPDRAFT_938669</name>
</gene>